<sequence length="553" mass="61880">MKRRVLTRILVPMLSASMLLSACSSENAGNPGKRESKESASLSAAGQLPISKEKINITVTVPSSPYVLSWDYGKNEFTTWIEDQTNIHINWNLYPAADAKTKLNLELSSGGDLGDLVMGNFSLDNSMVATYGSQGLLLNIKDLIEKQGSNLKKMYSEYPSIKQASTAPDGNIYGVPEVGVCYNCDRAMRFWVNKNFLKTLNMSVPTTTDELYQYLKAVKEKDPNGNGKKDEIGLVGSPKSWFSNVHQFIMNAFTYHDSNELYVKDDKVVAAYTTPEWREGLRYLNKLYKEGLIDQSSFTNDEPQLRQLVELNNGNTVGAVGNGGPHAFAANDSTKFNYEIVPPLKGPNGFQTSYYNEYGMVGGYRFVIPAKSKHPEAVMKLIDFLYSNEAYLRGRYGVPGVNWEVPKDTIAANGEPAKFKLIGKDLWGQPQNAHWSGANGGWPPFGSDAREALKSGYDLETVLFDAAKMYDKYAPKVSVPKFFFDPDTSKRHNELQTEIKKRVDAATADFIVGNMNIETDWDKFQAELKQMGVEEYVSIMQKEYDAKWKSSKK</sequence>
<keyword evidence="1" id="KW-1003">Cell membrane</keyword>
<name>A0ABW0KAR3_9BACL</name>
<evidence type="ECO:0000256" key="7">
    <source>
        <dbReference type="SAM" id="SignalP"/>
    </source>
</evidence>
<keyword evidence="5" id="KW-0449">Lipoprotein</keyword>
<evidence type="ECO:0000256" key="6">
    <source>
        <dbReference type="SAM" id="MobiDB-lite"/>
    </source>
</evidence>
<organism evidence="8 9">
    <name type="scientific">Paenibacillus aestuarii</name>
    <dbReference type="NCBI Taxonomy" id="516965"/>
    <lineage>
        <taxon>Bacteria</taxon>
        <taxon>Bacillati</taxon>
        <taxon>Bacillota</taxon>
        <taxon>Bacilli</taxon>
        <taxon>Bacillales</taxon>
        <taxon>Paenibacillaceae</taxon>
        <taxon>Paenibacillus</taxon>
    </lineage>
</organism>
<keyword evidence="4" id="KW-0564">Palmitate</keyword>
<protein>
    <submittedName>
        <fullName evidence="8">Extracellular solute-binding protein</fullName>
    </submittedName>
</protein>
<dbReference type="RefSeq" id="WP_270884849.1">
    <property type="nucleotide sequence ID" value="NZ_JAQFVF010000080.1"/>
</dbReference>
<dbReference type="InterPro" id="IPR050490">
    <property type="entry name" value="Bact_solute-bd_prot1"/>
</dbReference>
<evidence type="ECO:0000256" key="4">
    <source>
        <dbReference type="ARBA" id="ARBA00023139"/>
    </source>
</evidence>
<gene>
    <name evidence="8" type="ORF">ACFPOG_16515</name>
</gene>
<evidence type="ECO:0000256" key="3">
    <source>
        <dbReference type="ARBA" id="ARBA00023136"/>
    </source>
</evidence>
<keyword evidence="3" id="KW-0472">Membrane</keyword>
<proteinExistence type="predicted"/>
<dbReference type="EMBL" id="JBHSMJ010000022">
    <property type="protein sequence ID" value="MFC5449858.1"/>
    <property type="molecule type" value="Genomic_DNA"/>
</dbReference>
<dbReference type="PANTHER" id="PTHR43649">
    <property type="entry name" value="ARABINOSE-BINDING PROTEIN-RELATED"/>
    <property type="match status" value="1"/>
</dbReference>
<evidence type="ECO:0000313" key="9">
    <source>
        <dbReference type="Proteomes" id="UP001596044"/>
    </source>
</evidence>
<dbReference type="InterPro" id="IPR006059">
    <property type="entry name" value="SBP"/>
</dbReference>
<evidence type="ECO:0000256" key="2">
    <source>
        <dbReference type="ARBA" id="ARBA00022729"/>
    </source>
</evidence>
<evidence type="ECO:0000256" key="1">
    <source>
        <dbReference type="ARBA" id="ARBA00022475"/>
    </source>
</evidence>
<feature type="chain" id="PRO_5047107379" evidence="7">
    <location>
        <begin position="29"/>
        <end position="553"/>
    </location>
</feature>
<keyword evidence="2 7" id="KW-0732">Signal</keyword>
<accession>A0ABW0KAR3</accession>
<keyword evidence="9" id="KW-1185">Reference proteome</keyword>
<dbReference type="PANTHER" id="PTHR43649:SF33">
    <property type="entry name" value="POLYGALACTURONAN_RHAMNOGALACTURONAN-BINDING PROTEIN YTCQ"/>
    <property type="match status" value="1"/>
</dbReference>
<reference evidence="9" key="1">
    <citation type="journal article" date="2019" name="Int. J. Syst. Evol. Microbiol.">
        <title>The Global Catalogue of Microorganisms (GCM) 10K type strain sequencing project: providing services to taxonomists for standard genome sequencing and annotation.</title>
        <authorList>
            <consortium name="The Broad Institute Genomics Platform"/>
            <consortium name="The Broad Institute Genome Sequencing Center for Infectious Disease"/>
            <person name="Wu L."/>
            <person name="Ma J."/>
        </authorList>
    </citation>
    <scope>NUCLEOTIDE SEQUENCE [LARGE SCALE GENOMIC DNA]</scope>
    <source>
        <strain evidence="9">KACC 11904</strain>
    </source>
</reference>
<feature type="signal peptide" evidence="7">
    <location>
        <begin position="1"/>
        <end position="28"/>
    </location>
</feature>
<evidence type="ECO:0000256" key="5">
    <source>
        <dbReference type="ARBA" id="ARBA00023288"/>
    </source>
</evidence>
<dbReference type="SUPFAM" id="SSF53850">
    <property type="entry name" value="Periplasmic binding protein-like II"/>
    <property type="match status" value="1"/>
</dbReference>
<dbReference type="PROSITE" id="PS51257">
    <property type="entry name" value="PROKAR_LIPOPROTEIN"/>
    <property type="match status" value="1"/>
</dbReference>
<comment type="caution">
    <text evidence="8">The sequence shown here is derived from an EMBL/GenBank/DDBJ whole genome shotgun (WGS) entry which is preliminary data.</text>
</comment>
<dbReference type="Gene3D" id="3.40.190.10">
    <property type="entry name" value="Periplasmic binding protein-like II"/>
    <property type="match status" value="2"/>
</dbReference>
<evidence type="ECO:0000313" key="8">
    <source>
        <dbReference type="EMBL" id="MFC5449858.1"/>
    </source>
</evidence>
<dbReference type="Pfam" id="PF01547">
    <property type="entry name" value="SBP_bac_1"/>
    <property type="match status" value="1"/>
</dbReference>
<feature type="region of interest" description="Disordered" evidence="6">
    <location>
        <begin position="25"/>
        <end position="44"/>
    </location>
</feature>
<dbReference type="Proteomes" id="UP001596044">
    <property type="component" value="Unassembled WGS sequence"/>
</dbReference>